<name>A0A0B6XYJ1_9EUPU</name>
<evidence type="ECO:0000313" key="1">
    <source>
        <dbReference type="EMBL" id="CEK48913.1"/>
    </source>
</evidence>
<dbReference type="AlphaFoldDB" id="A0A0B6XYJ1"/>
<protein>
    <submittedName>
        <fullName evidence="1">Uncharacterized protein</fullName>
    </submittedName>
</protein>
<dbReference type="EMBL" id="HACG01002048">
    <property type="protein sequence ID" value="CEK48913.1"/>
    <property type="molecule type" value="Transcribed_RNA"/>
</dbReference>
<reference evidence="1" key="1">
    <citation type="submission" date="2014-12" db="EMBL/GenBank/DDBJ databases">
        <title>Insight into the proteome of Arion vulgaris.</title>
        <authorList>
            <person name="Aradska J."/>
            <person name="Bulat T."/>
            <person name="Smidak R."/>
            <person name="Sarate P."/>
            <person name="Gangsoo J."/>
            <person name="Sialana F."/>
            <person name="Bilban M."/>
            <person name="Lubec G."/>
        </authorList>
    </citation>
    <scope>NUCLEOTIDE SEQUENCE</scope>
    <source>
        <tissue evidence="1">Skin</tissue>
    </source>
</reference>
<proteinExistence type="predicted"/>
<accession>A0A0B6XYJ1</accession>
<gene>
    <name evidence="1" type="primary">ORF5637</name>
</gene>
<organism evidence="1">
    <name type="scientific">Arion vulgaris</name>
    <dbReference type="NCBI Taxonomy" id="1028688"/>
    <lineage>
        <taxon>Eukaryota</taxon>
        <taxon>Metazoa</taxon>
        <taxon>Spiralia</taxon>
        <taxon>Lophotrochozoa</taxon>
        <taxon>Mollusca</taxon>
        <taxon>Gastropoda</taxon>
        <taxon>Heterobranchia</taxon>
        <taxon>Euthyneura</taxon>
        <taxon>Panpulmonata</taxon>
        <taxon>Eupulmonata</taxon>
        <taxon>Stylommatophora</taxon>
        <taxon>Helicina</taxon>
        <taxon>Arionoidea</taxon>
        <taxon>Arionidae</taxon>
        <taxon>Arion</taxon>
    </lineage>
</organism>
<sequence length="69" mass="7834">SCGMSGCLLRFPIFRDMWIYCPGYVGVCERGQVFSNSIEKLKMDREECSLVPSSHLLDEDTIIYVGPIQ</sequence>
<feature type="non-terminal residue" evidence="1">
    <location>
        <position position="1"/>
    </location>
</feature>